<evidence type="ECO:0000313" key="1">
    <source>
        <dbReference type="EMBL" id="QDT18969.1"/>
    </source>
</evidence>
<evidence type="ECO:0000313" key="2">
    <source>
        <dbReference type="Proteomes" id="UP000320421"/>
    </source>
</evidence>
<dbReference type="OrthoDB" id="289218at2"/>
<proteinExistence type="predicted"/>
<organism evidence="1 2">
    <name type="scientific">Gimesia chilikensis</name>
    <dbReference type="NCBI Taxonomy" id="2605989"/>
    <lineage>
        <taxon>Bacteria</taxon>
        <taxon>Pseudomonadati</taxon>
        <taxon>Planctomycetota</taxon>
        <taxon>Planctomycetia</taxon>
        <taxon>Planctomycetales</taxon>
        <taxon>Planctomycetaceae</taxon>
        <taxon>Gimesia</taxon>
    </lineage>
</organism>
<dbReference type="AlphaFoldDB" id="A0A517PHZ4"/>
<dbReference type="RefSeq" id="WP_145180881.1">
    <property type="nucleotide sequence ID" value="NZ_CP036266.1"/>
</dbReference>
<reference evidence="1 2" key="1">
    <citation type="submission" date="2019-02" db="EMBL/GenBank/DDBJ databases">
        <title>Deep-cultivation of Planctomycetes and their phenomic and genomic characterization uncovers novel biology.</title>
        <authorList>
            <person name="Wiegand S."/>
            <person name="Jogler M."/>
            <person name="Boedeker C."/>
            <person name="Pinto D."/>
            <person name="Vollmers J."/>
            <person name="Rivas-Marin E."/>
            <person name="Kohn T."/>
            <person name="Peeters S.H."/>
            <person name="Heuer A."/>
            <person name="Rast P."/>
            <person name="Oberbeckmann S."/>
            <person name="Bunk B."/>
            <person name="Jeske O."/>
            <person name="Meyerdierks A."/>
            <person name="Storesund J.E."/>
            <person name="Kallscheuer N."/>
            <person name="Luecker S."/>
            <person name="Lage O.M."/>
            <person name="Pohl T."/>
            <person name="Merkel B.J."/>
            <person name="Hornburger P."/>
            <person name="Mueller R.-W."/>
            <person name="Bruemmer F."/>
            <person name="Labrenz M."/>
            <person name="Spormann A.M."/>
            <person name="Op den Camp H."/>
            <person name="Overmann J."/>
            <person name="Amann R."/>
            <person name="Jetten M.S.M."/>
            <person name="Mascher T."/>
            <person name="Medema M.H."/>
            <person name="Devos D.P."/>
            <person name="Kaster A.-K."/>
            <person name="Ovreas L."/>
            <person name="Rohde M."/>
            <person name="Galperin M.Y."/>
            <person name="Jogler C."/>
        </authorList>
    </citation>
    <scope>NUCLEOTIDE SEQUENCE [LARGE SCALE GENOMIC DNA]</scope>
    <source>
        <strain evidence="1 2">HG66A1</strain>
    </source>
</reference>
<sequence>MDSPFSADQRRYLPWSEYRKLEQEIGQESLIGKSNLSSDKVNSRIRELIGFEKRYGIVFLGERKWLELLCTVNTPRNYALWVLYQLNTLFDMGLTESAGDLEGDWWYGYTENLAPIWRPPELADAWIQVDDIDLVLPGGETGVDDEALCVAFRILHNLAYYLHNVPHQDSRPVTLDKITVEPETGYWFIDVISEYGSVWSVEFFGNEVRHTG</sequence>
<gene>
    <name evidence="1" type="ORF">HG66A1_07320</name>
</gene>
<protein>
    <submittedName>
        <fullName evidence="1">Uncharacterized protein</fullName>
    </submittedName>
</protein>
<keyword evidence="2" id="KW-1185">Reference proteome</keyword>
<name>A0A517PHZ4_9PLAN</name>
<accession>A0A517PHZ4</accession>
<dbReference type="EMBL" id="CP036266">
    <property type="protein sequence ID" value="QDT18969.1"/>
    <property type="molecule type" value="Genomic_DNA"/>
</dbReference>
<dbReference type="Proteomes" id="UP000320421">
    <property type="component" value="Chromosome"/>
</dbReference>